<dbReference type="InterPro" id="IPR043968">
    <property type="entry name" value="SGNH"/>
</dbReference>
<feature type="transmembrane region" description="Helical" evidence="1">
    <location>
        <begin position="219"/>
        <end position="235"/>
    </location>
</feature>
<feature type="transmembrane region" description="Helical" evidence="1">
    <location>
        <begin position="152"/>
        <end position="173"/>
    </location>
</feature>
<dbReference type="GO" id="GO:0000271">
    <property type="term" value="P:polysaccharide biosynthetic process"/>
    <property type="evidence" value="ECO:0007669"/>
    <property type="project" value="TreeGrafter"/>
</dbReference>
<accession>A0AAC9NHP9</accession>
<sequence length="668" mass="75323">MLYHLQSSLLPGGFAGVDVFFVISGFVVTASLVNHQESSLASFITGFYARRMARILPALLTTLLLSAIFATLFIPKAWLSQLSDETALRAFFGLSNWTLQHNTDFYFSPRAEFNPYTHTWSLGVEEQFYVIVPILLFFWARHNSSERNAFKNIALGILGSLCLASLATLIWASKHDPAMAFYFIGARFWELGLGAILFLQTQNTSKLSGSSVFQKLRELAPYIGIIALGFAFIKTDPKAFPWPWALLSVIATILIIGGARVSTTNFVRRVLSNAAFVWIGKRSYSLYLWHWPVYVLLHWSIGLESIFTELLALSITLVLAMLSYNLIEQPCRQSTWLKSRSKPLQIILFALITVSCFHATKYMFRHAKQISISKVTRHPIDWYGPSIGAYPEMIASPCEVQTTLQPFFGGNIVSLVPINCEISVSKNSIYVLGDSHAAMFTAAFTQLSADQAIAIDLYSFAGCSYINFKAPMQGQFNKECMSFNEAMRSNIAKNAKPGDLVVLSSLRMNRYTDQWANFGIPDMYQAMYNEQTLKLRQEALEDAYQWITPFTQNHIKTLFIGPAPIFKAPTFRCADWFNRSNPICVGNNEQSREELEQLRTPIIKAMQQIKANNSLVYLWDPFPILCPDSTCSTMDQGHPLFFDGDHISNYGNLIIYPSLSKAILQIQK</sequence>
<evidence type="ECO:0008006" key="6">
    <source>
        <dbReference type="Google" id="ProtNLM"/>
    </source>
</evidence>
<feature type="transmembrane region" description="Helical" evidence="1">
    <location>
        <begin position="307"/>
        <end position="326"/>
    </location>
</feature>
<evidence type="ECO:0000313" key="4">
    <source>
        <dbReference type="EMBL" id="APC00448.1"/>
    </source>
</evidence>
<feature type="transmembrane region" description="Helical" evidence="1">
    <location>
        <begin position="55"/>
        <end position="74"/>
    </location>
</feature>
<evidence type="ECO:0000256" key="1">
    <source>
        <dbReference type="SAM" id="Phobius"/>
    </source>
</evidence>
<feature type="transmembrane region" description="Helical" evidence="1">
    <location>
        <begin position="179"/>
        <end position="199"/>
    </location>
</feature>
<gene>
    <name evidence="4" type="ORF">AOC25_01840</name>
</gene>
<dbReference type="GO" id="GO:0016020">
    <property type="term" value="C:membrane"/>
    <property type="evidence" value="ECO:0007669"/>
    <property type="project" value="TreeGrafter"/>
</dbReference>
<evidence type="ECO:0000259" key="3">
    <source>
        <dbReference type="Pfam" id="PF19040"/>
    </source>
</evidence>
<dbReference type="Pfam" id="PF19040">
    <property type="entry name" value="SGNH"/>
    <property type="match status" value="1"/>
</dbReference>
<evidence type="ECO:0000259" key="2">
    <source>
        <dbReference type="Pfam" id="PF01757"/>
    </source>
</evidence>
<feature type="transmembrane region" description="Helical" evidence="1">
    <location>
        <begin position="284"/>
        <end position="301"/>
    </location>
</feature>
<protein>
    <recommendedName>
        <fullName evidence="6">Acyltransferase</fullName>
    </recommendedName>
</protein>
<dbReference type="Proteomes" id="UP000182060">
    <property type="component" value="Chromosome"/>
</dbReference>
<dbReference type="PANTHER" id="PTHR23028">
    <property type="entry name" value="ACETYLTRANSFERASE"/>
    <property type="match status" value="1"/>
</dbReference>
<feature type="transmembrane region" description="Helical" evidence="1">
    <location>
        <begin position="241"/>
        <end position="263"/>
    </location>
</feature>
<dbReference type="AlphaFoldDB" id="A0AAC9NHP9"/>
<dbReference type="InterPro" id="IPR050879">
    <property type="entry name" value="Acyltransferase_3"/>
</dbReference>
<feature type="transmembrane region" description="Helical" evidence="1">
    <location>
        <begin position="120"/>
        <end position="140"/>
    </location>
</feature>
<feature type="transmembrane region" description="Helical" evidence="1">
    <location>
        <begin position="12"/>
        <end position="34"/>
    </location>
</feature>
<feature type="transmembrane region" description="Helical" evidence="1">
    <location>
        <begin position="346"/>
        <end position="364"/>
    </location>
</feature>
<dbReference type="PANTHER" id="PTHR23028:SF53">
    <property type="entry name" value="ACYL_TRANSF_3 DOMAIN-CONTAINING PROTEIN"/>
    <property type="match status" value="1"/>
</dbReference>
<proteinExistence type="predicted"/>
<dbReference type="EMBL" id="CP015017">
    <property type="protein sequence ID" value="APC00448.1"/>
    <property type="molecule type" value="Genomic_DNA"/>
</dbReference>
<feature type="domain" description="Acyltransferase 3" evidence="2">
    <location>
        <begin position="12"/>
        <end position="322"/>
    </location>
</feature>
<name>A0AAC9NHP9_9BURK</name>
<reference evidence="4" key="1">
    <citation type="journal article" date="2017" name="Appl. Environ. Microbiol.">
        <title>Microdiversification of a pelagic Polynucleobacter species is mainly driven by acquisition of genomic islands from a partially interspecific gene pool.</title>
        <authorList>
            <person name="Hoetzinger M."/>
            <person name="Hahn M.W."/>
            <person name="Jezberova J."/>
            <person name="Schmidt J."/>
            <person name="Koll U."/>
        </authorList>
    </citation>
    <scope>NUCLEOTIDE SEQUENCE</scope>
    <source>
        <strain evidence="4">MWH-RechtKol4</strain>
    </source>
</reference>
<keyword evidence="1" id="KW-0812">Transmembrane</keyword>
<keyword evidence="1" id="KW-1133">Transmembrane helix</keyword>
<dbReference type="GO" id="GO:0016747">
    <property type="term" value="F:acyltransferase activity, transferring groups other than amino-acyl groups"/>
    <property type="evidence" value="ECO:0007669"/>
    <property type="project" value="InterPro"/>
</dbReference>
<evidence type="ECO:0000313" key="5">
    <source>
        <dbReference type="Proteomes" id="UP000182060"/>
    </source>
</evidence>
<keyword evidence="1" id="KW-0472">Membrane</keyword>
<feature type="domain" description="SGNH" evidence="3">
    <location>
        <begin position="419"/>
        <end position="656"/>
    </location>
</feature>
<dbReference type="Pfam" id="PF01757">
    <property type="entry name" value="Acyl_transf_3"/>
    <property type="match status" value="1"/>
</dbReference>
<dbReference type="InterPro" id="IPR002656">
    <property type="entry name" value="Acyl_transf_3_dom"/>
</dbReference>
<organism evidence="4 5">
    <name type="scientific">Polynucleobacter asymbioticus</name>
    <dbReference type="NCBI Taxonomy" id="576611"/>
    <lineage>
        <taxon>Bacteria</taxon>
        <taxon>Pseudomonadati</taxon>
        <taxon>Pseudomonadota</taxon>
        <taxon>Betaproteobacteria</taxon>
        <taxon>Burkholderiales</taxon>
        <taxon>Burkholderiaceae</taxon>
        <taxon>Polynucleobacter</taxon>
    </lineage>
</organism>